<accession>A0AAW8NBD1</accession>
<sequence length="82" mass="8988">MGKMSEIDIDLQDLLATIETVNADYDIFNPDSHDALEGRAILYSRMVSLGWLSPTERSVALDHFNRGDGKPLLSLLGGLQVA</sequence>
<evidence type="ECO:0000313" key="1">
    <source>
        <dbReference type="EMBL" id="MDR7164821.1"/>
    </source>
</evidence>
<proteinExistence type="predicted"/>
<protein>
    <submittedName>
        <fullName evidence="1">Phage portal protein BeeE</fullName>
    </submittedName>
</protein>
<comment type="caution">
    <text evidence="1">The sequence shown here is derived from an EMBL/GenBank/DDBJ whole genome shotgun (WGS) entry which is preliminary data.</text>
</comment>
<name>A0AAW8NBD1_PSEOX</name>
<organism evidence="1 2">
    <name type="scientific">Pseudarthrobacter oxydans</name>
    <name type="common">Arthrobacter oxydans</name>
    <dbReference type="NCBI Taxonomy" id="1671"/>
    <lineage>
        <taxon>Bacteria</taxon>
        <taxon>Bacillati</taxon>
        <taxon>Actinomycetota</taxon>
        <taxon>Actinomycetes</taxon>
        <taxon>Micrococcales</taxon>
        <taxon>Micrococcaceae</taxon>
        <taxon>Pseudarthrobacter</taxon>
    </lineage>
</organism>
<evidence type="ECO:0000313" key="2">
    <source>
        <dbReference type="Proteomes" id="UP001262032"/>
    </source>
</evidence>
<dbReference type="Proteomes" id="UP001262032">
    <property type="component" value="Unassembled WGS sequence"/>
</dbReference>
<reference evidence="1" key="1">
    <citation type="submission" date="2023-07" db="EMBL/GenBank/DDBJ databases">
        <title>Sorghum-associated microbial communities from plants grown in Nebraska, USA.</title>
        <authorList>
            <person name="Schachtman D."/>
        </authorList>
    </citation>
    <scope>NUCLEOTIDE SEQUENCE</scope>
    <source>
        <strain evidence="1">BE261</strain>
    </source>
</reference>
<dbReference type="GeneID" id="97424668"/>
<dbReference type="EMBL" id="JAVDWN010000010">
    <property type="protein sequence ID" value="MDR7164821.1"/>
    <property type="molecule type" value="Genomic_DNA"/>
</dbReference>
<dbReference type="AlphaFoldDB" id="A0AAW8NBD1"/>
<gene>
    <name evidence="1" type="ORF">J2X12_002859</name>
</gene>
<dbReference type="RefSeq" id="WP_310114828.1">
    <property type="nucleotide sequence ID" value="NZ_JAVDTN010000032.1"/>
</dbReference>